<dbReference type="Gene3D" id="3.90.79.10">
    <property type="entry name" value="Nucleoside Triphosphate Pyrophosphohydrolase"/>
    <property type="match status" value="1"/>
</dbReference>
<dbReference type="PROSITE" id="PS51462">
    <property type="entry name" value="NUDIX"/>
    <property type="match status" value="1"/>
</dbReference>
<organism evidence="3 4">
    <name type="scientific">Gordonia araii NBRC 100433</name>
    <dbReference type="NCBI Taxonomy" id="1073574"/>
    <lineage>
        <taxon>Bacteria</taxon>
        <taxon>Bacillati</taxon>
        <taxon>Actinomycetota</taxon>
        <taxon>Actinomycetes</taxon>
        <taxon>Mycobacteriales</taxon>
        <taxon>Gordoniaceae</taxon>
        <taxon>Gordonia</taxon>
    </lineage>
</organism>
<gene>
    <name evidence="3" type="primary">nudF</name>
    <name evidence="3" type="ORF">GOARA_009_00130</name>
</gene>
<dbReference type="GO" id="GO:0006753">
    <property type="term" value="P:nucleoside phosphate metabolic process"/>
    <property type="evidence" value="ECO:0007669"/>
    <property type="project" value="TreeGrafter"/>
</dbReference>
<dbReference type="Pfam" id="PF00293">
    <property type="entry name" value="NUDIX"/>
    <property type="match status" value="1"/>
</dbReference>
<sequence length="219" mass="23770">MSDQQHDFAVTGSAVEYDGAIVVLRVDDVTMPGGRSARREVVEHPGAVAVVALDDRQRVALIEQYRHPVGRRLWELPAGLLDSVGEAPVVAAQRELAEEVDLAAQRWEVLVDLALSPGFTDEALRVYLARELTSLPTAVRVDEEADIRFAWIPLDEAVAMALRGDIVNATAVAGILAAARVVEQGGSTRPVDVAWTDQPTAFDRRKAADSQVAQRGERD</sequence>
<dbReference type="GO" id="GO:0016787">
    <property type="term" value="F:hydrolase activity"/>
    <property type="evidence" value="ECO:0007669"/>
    <property type="project" value="UniProtKB-KW"/>
</dbReference>
<evidence type="ECO:0000313" key="4">
    <source>
        <dbReference type="Proteomes" id="UP000035088"/>
    </source>
</evidence>
<dbReference type="CDD" id="cd24158">
    <property type="entry name" value="NUDIX_ADPRase_Rv1700"/>
    <property type="match status" value="1"/>
</dbReference>
<dbReference type="PANTHER" id="PTHR11839">
    <property type="entry name" value="UDP/ADP-SUGAR PYROPHOSPHATASE"/>
    <property type="match status" value="1"/>
</dbReference>
<keyword evidence="4" id="KW-1185">Reference proteome</keyword>
<dbReference type="GO" id="GO:0005829">
    <property type="term" value="C:cytosol"/>
    <property type="evidence" value="ECO:0007669"/>
    <property type="project" value="TreeGrafter"/>
</dbReference>
<evidence type="ECO:0000313" key="3">
    <source>
        <dbReference type="EMBL" id="GAB08365.1"/>
    </source>
</evidence>
<dbReference type="InterPro" id="IPR000086">
    <property type="entry name" value="NUDIX_hydrolase_dom"/>
</dbReference>
<dbReference type="SUPFAM" id="SSF55811">
    <property type="entry name" value="Nudix"/>
    <property type="match status" value="1"/>
</dbReference>
<name>G7GXP0_9ACTN</name>
<dbReference type="AlphaFoldDB" id="G7GXP0"/>
<dbReference type="InterPro" id="IPR015797">
    <property type="entry name" value="NUDIX_hydrolase-like_dom_sf"/>
</dbReference>
<comment type="caution">
    <text evidence="3">The sequence shown here is derived from an EMBL/GenBank/DDBJ whole genome shotgun (WGS) entry which is preliminary data.</text>
</comment>
<accession>G7GXP0</accession>
<dbReference type="EMBL" id="BAEE01000009">
    <property type="protein sequence ID" value="GAB08365.1"/>
    <property type="molecule type" value="Genomic_DNA"/>
</dbReference>
<dbReference type="PANTHER" id="PTHR11839:SF31">
    <property type="entry name" value="ADP-RIBOSE PYROPHOSPHATASE"/>
    <property type="match status" value="1"/>
</dbReference>
<dbReference type="OrthoDB" id="9806150at2"/>
<evidence type="ECO:0000259" key="2">
    <source>
        <dbReference type="PROSITE" id="PS51462"/>
    </source>
</evidence>
<dbReference type="GO" id="GO:0019693">
    <property type="term" value="P:ribose phosphate metabolic process"/>
    <property type="evidence" value="ECO:0007669"/>
    <property type="project" value="TreeGrafter"/>
</dbReference>
<dbReference type="STRING" id="1073574.GOARA_009_00130"/>
<dbReference type="RefSeq" id="WP_007320445.1">
    <property type="nucleotide sequence ID" value="NZ_BAEE01000009.1"/>
</dbReference>
<proteinExistence type="predicted"/>
<protein>
    <submittedName>
        <fullName evidence="3">ADP-ribose pyrophosphatase</fullName>
    </submittedName>
</protein>
<evidence type="ECO:0000256" key="1">
    <source>
        <dbReference type="ARBA" id="ARBA00022801"/>
    </source>
</evidence>
<keyword evidence="1" id="KW-0378">Hydrolase</keyword>
<reference evidence="3 4" key="1">
    <citation type="submission" date="2011-11" db="EMBL/GenBank/DDBJ databases">
        <title>Whole genome shotgun sequence of Gordonia araii NBRC 100433.</title>
        <authorList>
            <person name="Yoshida Y."/>
            <person name="Hosoyama A."/>
            <person name="Tsuchikane K."/>
            <person name="Katsumata H."/>
            <person name="Yamazaki S."/>
            <person name="Fujita N."/>
        </authorList>
    </citation>
    <scope>NUCLEOTIDE SEQUENCE [LARGE SCALE GENOMIC DNA]</scope>
    <source>
        <strain evidence="3 4">NBRC 100433</strain>
    </source>
</reference>
<feature type="domain" description="Nudix hydrolase" evidence="2">
    <location>
        <begin position="42"/>
        <end position="174"/>
    </location>
</feature>
<dbReference type="Proteomes" id="UP000035088">
    <property type="component" value="Unassembled WGS sequence"/>
</dbReference>